<dbReference type="AlphaFoldDB" id="A0A8S1NIR5"/>
<protein>
    <submittedName>
        <fullName evidence="1">Uncharacterized protein</fullName>
    </submittedName>
</protein>
<organism evidence="1 2">
    <name type="scientific">Paramecium sonneborni</name>
    <dbReference type="NCBI Taxonomy" id="65129"/>
    <lineage>
        <taxon>Eukaryota</taxon>
        <taxon>Sar</taxon>
        <taxon>Alveolata</taxon>
        <taxon>Ciliophora</taxon>
        <taxon>Intramacronucleata</taxon>
        <taxon>Oligohymenophorea</taxon>
        <taxon>Peniculida</taxon>
        <taxon>Parameciidae</taxon>
        <taxon>Paramecium</taxon>
    </lineage>
</organism>
<gene>
    <name evidence="1" type="ORF">PSON_ATCC_30995.1.T0550245</name>
</gene>
<accession>A0A8S1NIR5</accession>
<dbReference type="EMBL" id="CAJJDN010000055">
    <property type="protein sequence ID" value="CAD8090296.1"/>
    <property type="molecule type" value="Genomic_DNA"/>
</dbReference>
<proteinExistence type="predicted"/>
<reference evidence="1" key="1">
    <citation type="submission" date="2021-01" db="EMBL/GenBank/DDBJ databases">
        <authorList>
            <consortium name="Genoscope - CEA"/>
            <person name="William W."/>
        </authorList>
    </citation>
    <scope>NUCLEOTIDE SEQUENCE</scope>
</reference>
<keyword evidence="2" id="KW-1185">Reference proteome</keyword>
<sequence length="193" mass="23279">MQQSFTQDKFNTDDLSPWQVTNQNYQVILKEICQQQQHLYTNQDEKNKFRQTKSSYAKINQNNLTTTNAEFPIRCLRNRVKSIDQTQRQVLQATPVKQYCDFRLSKEFIIHRNTADFPKHTLPRNFLSFWRYKKQNDRKKTQNPQEINPSLLQLQIQIKKMEQIVQQQKKYSWEIGTKRTSNPKVYTFLNTLQ</sequence>
<evidence type="ECO:0000313" key="1">
    <source>
        <dbReference type="EMBL" id="CAD8090296.1"/>
    </source>
</evidence>
<dbReference type="Proteomes" id="UP000692954">
    <property type="component" value="Unassembled WGS sequence"/>
</dbReference>
<comment type="caution">
    <text evidence="1">The sequence shown here is derived from an EMBL/GenBank/DDBJ whole genome shotgun (WGS) entry which is preliminary data.</text>
</comment>
<name>A0A8S1NIR5_9CILI</name>
<evidence type="ECO:0000313" key="2">
    <source>
        <dbReference type="Proteomes" id="UP000692954"/>
    </source>
</evidence>